<reference evidence="2" key="1">
    <citation type="journal article" date="2014" name="Int. J. Syst. Evol. Microbiol.">
        <title>Complete genome sequence of Corynebacterium casei LMG S-19264T (=DSM 44701T), isolated from a smear-ripened cheese.</title>
        <authorList>
            <consortium name="US DOE Joint Genome Institute (JGI-PGF)"/>
            <person name="Walter F."/>
            <person name="Albersmeier A."/>
            <person name="Kalinowski J."/>
            <person name="Ruckert C."/>
        </authorList>
    </citation>
    <scope>NUCLEOTIDE SEQUENCE</scope>
    <source>
        <strain evidence="2">JCM 4477</strain>
    </source>
</reference>
<accession>A0A919DYU9</accession>
<dbReference type="Gene3D" id="3.10.450.50">
    <property type="match status" value="1"/>
</dbReference>
<reference evidence="2" key="2">
    <citation type="submission" date="2020-09" db="EMBL/GenBank/DDBJ databases">
        <authorList>
            <person name="Sun Q."/>
            <person name="Ohkuma M."/>
        </authorList>
    </citation>
    <scope>NUCLEOTIDE SEQUENCE</scope>
    <source>
        <strain evidence="2">JCM 4477</strain>
    </source>
</reference>
<dbReference type="RefSeq" id="WP_190203320.1">
    <property type="nucleotide sequence ID" value="NZ_BNBI01000003.1"/>
</dbReference>
<organism evidence="2 3">
    <name type="scientific">Streptomyces fumanus</name>
    <dbReference type="NCBI Taxonomy" id="67302"/>
    <lineage>
        <taxon>Bacteria</taxon>
        <taxon>Bacillati</taxon>
        <taxon>Actinomycetota</taxon>
        <taxon>Actinomycetes</taxon>
        <taxon>Kitasatosporales</taxon>
        <taxon>Streptomycetaceae</taxon>
        <taxon>Streptomyces</taxon>
    </lineage>
</organism>
<dbReference type="Pfam" id="PF12680">
    <property type="entry name" value="SnoaL_2"/>
    <property type="match status" value="1"/>
</dbReference>
<dbReference type="InterPro" id="IPR037401">
    <property type="entry name" value="SnoaL-like"/>
</dbReference>
<keyword evidence="3" id="KW-1185">Reference proteome</keyword>
<feature type="domain" description="SnoaL-like" evidence="1">
    <location>
        <begin position="13"/>
        <end position="113"/>
    </location>
</feature>
<evidence type="ECO:0000259" key="1">
    <source>
        <dbReference type="Pfam" id="PF12680"/>
    </source>
</evidence>
<sequence>MPDESTRKALALEYCRRMNAGDIDHVLELFAPDVVFEDPVGSGEQTGLDALRAHITRALVDDRATERPGTPVAAHDDETVVMPAVIELRPRSYPKRVQISIIGVVRIGPDGLVHDLRALWGDSDVTVLG</sequence>
<proteinExistence type="predicted"/>
<dbReference type="EMBL" id="BNBI01000003">
    <property type="protein sequence ID" value="GHE92070.1"/>
    <property type="molecule type" value="Genomic_DNA"/>
</dbReference>
<evidence type="ECO:0000313" key="3">
    <source>
        <dbReference type="Proteomes" id="UP000630718"/>
    </source>
</evidence>
<evidence type="ECO:0000313" key="2">
    <source>
        <dbReference type="EMBL" id="GHE92070.1"/>
    </source>
</evidence>
<protein>
    <recommendedName>
        <fullName evidence="1">SnoaL-like domain-containing protein</fullName>
    </recommendedName>
</protein>
<gene>
    <name evidence="2" type="ORF">GCM10018772_14650</name>
</gene>
<comment type="caution">
    <text evidence="2">The sequence shown here is derived from an EMBL/GenBank/DDBJ whole genome shotgun (WGS) entry which is preliminary data.</text>
</comment>
<dbReference type="InterPro" id="IPR032710">
    <property type="entry name" value="NTF2-like_dom_sf"/>
</dbReference>
<dbReference type="SUPFAM" id="SSF54427">
    <property type="entry name" value="NTF2-like"/>
    <property type="match status" value="1"/>
</dbReference>
<name>A0A919DYU9_9ACTN</name>
<dbReference type="AlphaFoldDB" id="A0A919DYU9"/>
<dbReference type="Proteomes" id="UP000630718">
    <property type="component" value="Unassembled WGS sequence"/>
</dbReference>